<dbReference type="OrthoDB" id="9806482at2"/>
<feature type="binding site" evidence="1">
    <location>
        <position position="246"/>
    </location>
    <ligand>
        <name>Mg(2+)</name>
        <dbReference type="ChEBI" id="CHEBI:18420"/>
        <label>1</label>
    </ligand>
</feature>
<dbReference type="AlphaFoldDB" id="A0A512HAR5"/>
<evidence type="ECO:0000256" key="1">
    <source>
        <dbReference type="PIRSR" id="PIRSR605502-1"/>
    </source>
</evidence>
<dbReference type="RefSeq" id="WP_147164556.1">
    <property type="nucleotide sequence ID" value="NZ_BJZO01000086.1"/>
</dbReference>
<proteinExistence type="predicted"/>
<organism evidence="2 3">
    <name type="scientific">Pararhodospirillum oryzae</name>
    <dbReference type="NCBI Taxonomy" id="478448"/>
    <lineage>
        <taxon>Bacteria</taxon>
        <taxon>Pseudomonadati</taxon>
        <taxon>Pseudomonadota</taxon>
        <taxon>Alphaproteobacteria</taxon>
        <taxon>Rhodospirillales</taxon>
        <taxon>Rhodospirillaceae</taxon>
        <taxon>Pararhodospirillum</taxon>
    </lineage>
</organism>
<dbReference type="PANTHER" id="PTHR16222">
    <property type="entry name" value="ADP-RIBOSYLGLYCOHYDROLASE"/>
    <property type="match status" value="1"/>
</dbReference>
<dbReference type="InterPro" id="IPR013479">
    <property type="entry name" value="ADP-ribosyl_diN_reduct_hydro"/>
</dbReference>
<dbReference type="SUPFAM" id="SSF101478">
    <property type="entry name" value="ADP-ribosylglycohydrolase"/>
    <property type="match status" value="1"/>
</dbReference>
<feature type="binding site" evidence="1">
    <location>
        <position position="59"/>
    </location>
    <ligand>
        <name>Mg(2+)</name>
        <dbReference type="ChEBI" id="CHEBI:18420"/>
        <label>1</label>
    </ligand>
</feature>
<reference evidence="2 3" key="1">
    <citation type="submission" date="2019-07" db="EMBL/GenBank/DDBJ databases">
        <title>Whole genome shotgun sequence of Rhodospirillum oryzae NBRC 107573.</title>
        <authorList>
            <person name="Hosoyama A."/>
            <person name="Uohara A."/>
            <person name="Ohji S."/>
            <person name="Ichikawa N."/>
        </authorList>
    </citation>
    <scope>NUCLEOTIDE SEQUENCE [LARGE SCALE GENOMIC DNA]</scope>
    <source>
        <strain evidence="2 3">NBRC 107573</strain>
    </source>
</reference>
<keyword evidence="3" id="KW-1185">Reference proteome</keyword>
<dbReference type="NCBIfam" id="TIGR02662">
    <property type="entry name" value="dinitro_DRAG"/>
    <property type="match status" value="1"/>
</dbReference>
<keyword evidence="1" id="KW-0460">Magnesium</keyword>
<feature type="binding site" evidence="1">
    <location>
        <position position="243"/>
    </location>
    <ligand>
        <name>Mg(2+)</name>
        <dbReference type="ChEBI" id="CHEBI:18420"/>
        <label>1</label>
    </ligand>
</feature>
<dbReference type="Proteomes" id="UP000321567">
    <property type="component" value="Unassembled WGS sequence"/>
</dbReference>
<dbReference type="InterPro" id="IPR050792">
    <property type="entry name" value="ADP-ribosylglycohydrolase"/>
</dbReference>
<dbReference type="Gene3D" id="1.10.4080.10">
    <property type="entry name" value="ADP-ribosylation/Crystallin J1"/>
    <property type="match status" value="1"/>
</dbReference>
<evidence type="ECO:0000313" key="3">
    <source>
        <dbReference type="Proteomes" id="UP000321567"/>
    </source>
</evidence>
<dbReference type="Pfam" id="PF03747">
    <property type="entry name" value="ADP_ribosyl_GH"/>
    <property type="match status" value="1"/>
</dbReference>
<feature type="binding site" evidence="1">
    <location>
        <position position="61"/>
    </location>
    <ligand>
        <name>Mg(2+)</name>
        <dbReference type="ChEBI" id="CHEBI:18420"/>
        <label>1</label>
    </ligand>
</feature>
<comment type="caution">
    <text evidence="2">The sequence shown here is derived from an EMBL/GenBank/DDBJ whole genome shotgun (WGS) entry which is preliminary data.</text>
</comment>
<dbReference type="GO" id="GO:0016787">
    <property type="term" value="F:hydrolase activity"/>
    <property type="evidence" value="ECO:0007669"/>
    <property type="project" value="UniProtKB-KW"/>
</dbReference>
<dbReference type="PANTHER" id="PTHR16222:SF12">
    <property type="entry name" value="ADP-RIBOSYLGLYCOHYDROLASE-RELATED"/>
    <property type="match status" value="1"/>
</dbReference>
<dbReference type="EMBL" id="BJZO01000086">
    <property type="protein sequence ID" value="GEO82532.1"/>
    <property type="molecule type" value="Genomic_DNA"/>
</dbReference>
<feature type="binding site" evidence="1">
    <location>
        <position position="60"/>
    </location>
    <ligand>
        <name>Mg(2+)</name>
        <dbReference type="ChEBI" id="CHEBI:18420"/>
        <label>1</label>
    </ligand>
</feature>
<gene>
    <name evidence="2" type="ORF">ROR02_26630</name>
</gene>
<dbReference type="InterPro" id="IPR005502">
    <property type="entry name" value="Ribosyl_crysJ1"/>
</dbReference>
<sequence>MSPPSLYERALGAYLGLAVGDALGATVEFMTAGEIAHMHGVHSKMTGGGWLRLRPGQVTDDTEMTLALGRSLCAKGTLDAADVCQEFALWLKSRPVDVGNTCRRGIRRFITQGSTEAPFHDGDGGNGAAMRTLPIALASLNNPERLESWALTQAHTTHNHPLSDAATITLTRMAYLLIHGHGMKACREEANHLVAAEREFRFDPYHGRSSAYVVDTLQTVLHYYFVTDSFRNCLIRTVNQGGDADTTGALAGMLAGATYGVQEIPAAWLGKLEDKITQEIYRQVDTFLAQAGLSADAG</sequence>
<name>A0A512HAR5_9PROT</name>
<evidence type="ECO:0000313" key="2">
    <source>
        <dbReference type="EMBL" id="GEO82532.1"/>
    </source>
</evidence>
<accession>A0A512HAR5</accession>
<dbReference type="GO" id="GO:0046872">
    <property type="term" value="F:metal ion binding"/>
    <property type="evidence" value="ECO:0007669"/>
    <property type="project" value="UniProtKB-KW"/>
</dbReference>
<dbReference type="InterPro" id="IPR036705">
    <property type="entry name" value="Ribosyl_crysJ1_sf"/>
</dbReference>
<feature type="binding site" evidence="1">
    <location>
        <position position="245"/>
    </location>
    <ligand>
        <name>Mg(2+)</name>
        <dbReference type="ChEBI" id="CHEBI:18420"/>
        <label>1</label>
    </ligand>
</feature>
<keyword evidence="2" id="KW-0378">Hydrolase</keyword>
<protein>
    <submittedName>
        <fullName evidence="2">ADP-ribosyl-[dinitrogen reductase] glycohydrolase</fullName>
    </submittedName>
</protein>
<comment type="cofactor">
    <cofactor evidence="1">
        <name>Mg(2+)</name>
        <dbReference type="ChEBI" id="CHEBI:18420"/>
    </cofactor>
    <text evidence="1">Binds 2 magnesium ions per subunit.</text>
</comment>
<keyword evidence="1" id="KW-0479">Metal-binding</keyword>